<organism evidence="6 7">
    <name type="scientific">Claviceps africana</name>
    <dbReference type="NCBI Taxonomy" id="83212"/>
    <lineage>
        <taxon>Eukaryota</taxon>
        <taxon>Fungi</taxon>
        <taxon>Dikarya</taxon>
        <taxon>Ascomycota</taxon>
        <taxon>Pezizomycotina</taxon>
        <taxon>Sordariomycetes</taxon>
        <taxon>Hypocreomycetidae</taxon>
        <taxon>Hypocreales</taxon>
        <taxon>Clavicipitaceae</taxon>
        <taxon>Claviceps</taxon>
    </lineage>
</organism>
<keyword evidence="3" id="KW-0949">S-adenosyl-L-methionine</keyword>
<evidence type="ECO:0000256" key="3">
    <source>
        <dbReference type="ARBA" id="ARBA00022691"/>
    </source>
</evidence>
<dbReference type="SUPFAM" id="SSF53335">
    <property type="entry name" value="S-adenosyl-L-methionine-dependent methyltransferases"/>
    <property type="match status" value="1"/>
</dbReference>
<dbReference type="Gene3D" id="3.40.50.150">
    <property type="entry name" value="Vaccinia Virus protein VP39"/>
    <property type="match status" value="1"/>
</dbReference>
<comment type="caution">
    <text evidence="6">The sequence shown here is derived from an EMBL/GenBank/DDBJ whole genome shotgun (WGS) entry which is preliminary data.</text>
</comment>
<dbReference type="OrthoDB" id="2094832at2759"/>
<dbReference type="PANTHER" id="PTHR35897">
    <property type="entry name" value="METHYLTRANSFERASE AUSD"/>
    <property type="match status" value="1"/>
</dbReference>
<evidence type="ECO:0000313" key="6">
    <source>
        <dbReference type="EMBL" id="KAG5921689.1"/>
    </source>
</evidence>
<evidence type="ECO:0000256" key="1">
    <source>
        <dbReference type="ARBA" id="ARBA00005179"/>
    </source>
</evidence>
<name>A0A8K0J3B4_9HYPO</name>
<comment type="similarity">
    <text evidence="4">Belongs to the class I-like SAM-binding methyltransferase superfamily.</text>
</comment>
<evidence type="ECO:0000259" key="5">
    <source>
        <dbReference type="Pfam" id="PF13649"/>
    </source>
</evidence>
<dbReference type="AlphaFoldDB" id="A0A8K0J3B4"/>
<dbReference type="InterPro" id="IPR029063">
    <property type="entry name" value="SAM-dependent_MTases_sf"/>
</dbReference>
<dbReference type="Pfam" id="PF13649">
    <property type="entry name" value="Methyltransf_25"/>
    <property type="match status" value="1"/>
</dbReference>
<dbReference type="InterPro" id="IPR041698">
    <property type="entry name" value="Methyltransf_25"/>
</dbReference>
<dbReference type="EMBL" id="SRPY01000551">
    <property type="protein sequence ID" value="KAG5921689.1"/>
    <property type="molecule type" value="Genomic_DNA"/>
</dbReference>
<dbReference type="PANTHER" id="PTHR35897:SF1">
    <property type="entry name" value="METHYLTRANSFERASE AUSD"/>
    <property type="match status" value="1"/>
</dbReference>
<keyword evidence="7" id="KW-1185">Reference proteome</keyword>
<accession>A0A8K0J3B4</accession>
<evidence type="ECO:0000313" key="7">
    <source>
        <dbReference type="Proteomes" id="UP000811619"/>
    </source>
</evidence>
<reference evidence="6" key="1">
    <citation type="journal article" date="2020" name="bioRxiv">
        <title>Whole genome comparisons of ergot fungi reveals the divergence and evolution of species within the genus Claviceps are the result of varying mechanisms driving genome evolution and host range expansion.</title>
        <authorList>
            <person name="Wyka S.A."/>
            <person name="Mondo S.J."/>
            <person name="Liu M."/>
            <person name="Dettman J."/>
            <person name="Nalam V."/>
            <person name="Broders K.D."/>
        </authorList>
    </citation>
    <scope>NUCLEOTIDE SEQUENCE</scope>
    <source>
        <strain evidence="6">CCC 489</strain>
    </source>
</reference>
<dbReference type="GO" id="GO:0016740">
    <property type="term" value="F:transferase activity"/>
    <property type="evidence" value="ECO:0007669"/>
    <property type="project" value="UniProtKB-KW"/>
</dbReference>
<proteinExistence type="inferred from homology"/>
<evidence type="ECO:0000256" key="2">
    <source>
        <dbReference type="ARBA" id="ARBA00022679"/>
    </source>
</evidence>
<protein>
    <recommendedName>
        <fullName evidence="5">Methyltransferase domain-containing protein</fullName>
    </recommendedName>
</protein>
<evidence type="ECO:0000256" key="4">
    <source>
        <dbReference type="ARBA" id="ARBA00038314"/>
    </source>
</evidence>
<gene>
    <name evidence="6" type="ORF">E4U42_005767</name>
</gene>
<sequence>MDIVALQKWAYIPGLPDDIGPIRTFLQEYSKIPADDIDHHILRAREDAWNLSRYPFIGRWRFLRLAERNDPYYQQVLFRLKLNGSTDAFLDLGCCVGQVLRQLRHDGVQGSQLFGIDVQSRFLDIGYDLFQDRDSIGATFVVGDMVDPEDTRLDVLLGKVTIIYASCFFHLFNWTQQLCLGQRLVGFLKEGTKNALIYGRHVGTTRSREPALGNASPPYLHDKNSFQRLWREIGDLTKTNWVVEVEPTGEVPESVARIDKSARQVIFTVLQIC</sequence>
<dbReference type="Proteomes" id="UP000811619">
    <property type="component" value="Unassembled WGS sequence"/>
</dbReference>
<feature type="domain" description="Methyltransferase" evidence="5">
    <location>
        <begin position="90"/>
        <end position="190"/>
    </location>
</feature>
<comment type="pathway">
    <text evidence="1">Secondary metabolite biosynthesis.</text>
</comment>
<dbReference type="InterPro" id="IPR051654">
    <property type="entry name" value="Meroterpenoid_MTases"/>
</dbReference>
<keyword evidence="2" id="KW-0808">Transferase</keyword>